<evidence type="ECO:0000313" key="1">
    <source>
        <dbReference type="EMBL" id="CDQ08275.1"/>
    </source>
</evidence>
<sequence>MRFFFPIISLSEGDGATAAAGAKGAPPKDPLPKVPCLEALAELRHAKWFQVCVVIFEMGLENYLANFIATGRKKW</sequence>
<protein>
    <submittedName>
        <fullName evidence="1">Bm12614</fullName>
    </submittedName>
</protein>
<reference evidence="1" key="2">
    <citation type="submission" date="2012-12" db="EMBL/GenBank/DDBJ databases">
        <authorList>
            <consortium name="WormBase Consortium"/>
            <person name="Ghedin E."/>
            <person name="Paulini M."/>
        </authorList>
    </citation>
    <scope>NUCLEOTIDE SEQUENCE</scope>
    <source>
        <strain evidence="1">FR3</strain>
    </source>
</reference>
<organism evidence="1">
    <name type="scientific">Brugia malayi</name>
    <name type="common">Filarial nematode worm</name>
    <dbReference type="NCBI Taxonomy" id="6279"/>
    <lineage>
        <taxon>Eukaryota</taxon>
        <taxon>Metazoa</taxon>
        <taxon>Ecdysozoa</taxon>
        <taxon>Nematoda</taxon>
        <taxon>Chromadorea</taxon>
        <taxon>Rhabditida</taxon>
        <taxon>Spirurina</taxon>
        <taxon>Spiruromorpha</taxon>
        <taxon>Filarioidea</taxon>
        <taxon>Onchocercidae</taxon>
        <taxon>Brugia</taxon>
    </lineage>
</organism>
<dbReference type="InterPro" id="IPR043519">
    <property type="entry name" value="NT_sf"/>
</dbReference>
<name>A0A1I9GBH4_BRUMA</name>
<dbReference type="Gene3D" id="3.30.460.10">
    <property type="entry name" value="Beta Polymerase, domain 2"/>
    <property type="match status" value="1"/>
</dbReference>
<proteinExistence type="predicted"/>
<dbReference type="EMBL" id="LN864019">
    <property type="protein sequence ID" value="CDQ08275.1"/>
    <property type="molecule type" value="Genomic_DNA"/>
</dbReference>
<reference evidence="1" key="1">
    <citation type="journal article" date="2007" name="Science">
        <title>Draft genome of the filarial nematode parasite Brugia malayi.</title>
        <authorList>
            <person name="Ghedin E."/>
            <person name="Wang S."/>
            <person name="Spiro D."/>
            <person name="Caler E."/>
            <person name="Zhao Q."/>
            <person name="Crabtree J."/>
            <person name="Allen J.E."/>
            <person name="Delcher A.L."/>
            <person name="Guiliano D.B."/>
            <person name="Miranda-Saavedra D."/>
            <person name="Angiuoli S.V."/>
            <person name="Creasy T."/>
            <person name="Amedeo P."/>
            <person name="Haas B."/>
            <person name="El-Sayed N.M."/>
            <person name="Wortman J.R."/>
            <person name="Feldblyum T."/>
            <person name="Tallon L."/>
            <person name="Schatz M."/>
            <person name="Shumway M."/>
            <person name="Koo H."/>
            <person name="Salzberg S.L."/>
            <person name="Schobel S."/>
            <person name="Pertea M."/>
            <person name="Pop M."/>
            <person name="White O."/>
            <person name="Barton G.J."/>
            <person name="Carlow C.K."/>
            <person name="Crawford M.J."/>
            <person name="Daub J."/>
            <person name="Dimmic M.W."/>
            <person name="Estes C.F."/>
            <person name="Foster J.M."/>
            <person name="Ganatra M."/>
            <person name="Gregory W.F."/>
            <person name="Johnson N.M."/>
            <person name="Jin J."/>
            <person name="Komuniecki R."/>
            <person name="Korf I."/>
            <person name="Kumar S."/>
            <person name="Laney S."/>
            <person name="Li B.W."/>
            <person name="Li W."/>
            <person name="Lindblom T.H."/>
            <person name="Lustigman S."/>
            <person name="Ma D."/>
            <person name="Maina C.V."/>
            <person name="Martin D.M."/>
            <person name="McCarter J.P."/>
            <person name="McReynolds L."/>
            <person name="Mitreva M."/>
            <person name="Nutman T.B."/>
            <person name="Parkinson J."/>
            <person name="Peregrin-Alvarez J.M."/>
            <person name="Poole C."/>
            <person name="Ren Q."/>
            <person name="Saunders L."/>
            <person name="Sluder A.E."/>
            <person name="Smith K."/>
            <person name="Stanke M."/>
            <person name="Unnasch T.R."/>
            <person name="Ware J."/>
            <person name="Wei A.D."/>
            <person name="Weil G."/>
            <person name="Williams D.J."/>
            <person name="Zhang Y."/>
            <person name="Williams S.A."/>
            <person name="Fraser-Liggett C."/>
            <person name="Slatko B."/>
            <person name="Blaxter M.L."/>
            <person name="Scott A.L."/>
        </authorList>
    </citation>
    <scope>NUCLEOTIDE SEQUENCE</scope>
    <source>
        <strain evidence="1">FR3</strain>
    </source>
</reference>
<accession>A0A1I9GBH4</accession>
<gene>
    <name evidence="1" type="primary">Bm12614</name>
    <name evidence="1" type="ORF">BM_Bm12614</name>
</gene>
<dbReference type="AlphaFoldDB" id="A0A1I9GBH4"/>